<reference evidence="1 2" key="1">
    <citation type="submission" date="2016-03" db="EMBL/GenBank/DDBJ databases">
        <title>Whole genome sequencing of Grifola frondosa 9006-11.</title>
        <authorList>
            <person name="Min B."/>
            <person name="Park H."/>
            <person name="Kim J.-G."/>
            <person name="Cho H."/>
            <person name="Oh Y.-L."/>
            <person name="Kong W.-S."/>
            <person name="Choi I.-G."/>
        </authorList>
    </citation>
    <scope>NUCLEOTIDE SEQUENCE [LARGE SCALE GENOMIC DNA]</scope>
    <source>
        <strain evidence="1 2">9006-11</strain>
    </source>
</reference>
<accession>A0A1C7LM14</accession>
<protein>
    <submittedName>
        <fullName evidence="1">Uncharacterized protein</fullName>
    </submittedName>
</protein>
<keyword evidence="2" id="KW-1185">Reference proteome</keyword>
<proteinExistence type="predicted"/>
<comment type="caution">
    <text evidence="1">The sequence shown here is derived from an EMBL/GenBank/DDBJ whole genome shotgun (WGS) entry which is preliminary data.</text>
</comment>
<name>A0A1C7LM14_GRIFR</name>
<dbReference type="EMBL" id="LUGG01000057">
    <property type="protein sequence ID" value="OBZ65069.1"/>
    <property type="molecule type" value="Genomic_DNA"/>
</dbReference>
<dbReference type="AlphaFoldDB" id="A0A1C7LM14"/>
<dbReference type="Proteomes" id="UP000092993">
    <property type="component" value="Unassembled WGS sequence"/>
</dbReference>
<gene>
    <name evidence="1" type="ORF">A0H81_14928</name>
</gene>
<evidence type="ECO:0000313" key="1">
    <source>
        <dbReference type="EMBL" id="OBZ65069.1"/>
    </source>
</evidence>
<organism evidence="1 2">
    <name type="scientific">Grifola frondosa</name>
    <name type="common">Maitake</name>
    <name type="synonym">Polyporus frondosus</name>
    <dbReference type="NCBI Taxonomy" id="5627"/>
    <lineage>
        <taxon>Eukaryota</taxon>
        <taxon>Fungi</taxon>
        <taxon>Dikarya</taxon>
        <taxon>Basidiomycota</taxon>
        <taxon>Agaricomycotina</taxon>
        <taxon>Agaricomycetes</taxon>
        <taxon>Polyporales</taxon>
        <taxon>Grifolaceae</taxon>
        <taxon>Grifola</taxon>
    </lineage>
</organism>
<evidence type="ECO:0000313" key="2">
    <source>
        <dbReference type="Proteomes" id="UP000092993"/>
    </source>
</evidence>
<sequence length="78" mass="8956">MVRDWSRNITATLRWGELTHRLIPELMAPRTPTQEVKMQGPSRTVAVARDQRQPLVVAPRCMTEFPVHDRICGLLHSP</sequence>